<organism evidence="1 2">
    <name type="scientific">Halococcus hamelinensis 100A6</name>
    <dbReference type="NCBI Taxonomy" id="1132509"/>
    <lineage>
        <taxon>Archaea</taxon>
        <taxon>Methanobacteriati</taxon>
        <taxon>Methanobacteriota</taxon>
        <taxon>Stenosarchaea group</taxon>
        <taxon>Halobacteria</taxon>
        <taxon>Halobacteriales</taxon>
        <taxon>Halococcaceae</taxon>
        <taxon>Halococcus</taxon>
    </lineage>
</organism>
<sequence length="81" mass="8939">MARDFTDDDRGLSVVDHDGNRVGTVDDVRDDTALVDTSGSDSGVLDTVTSALGWNDDDETHELRHDDVETVSDEHVRLRNL</sequence>
<evidence type="ECO:0000313" key="1">
    <source>
        <dbReference type="EMBL" id="EMA39280.1"/>
    </source>
</evidence>
<dbReference type="AlphaFoldDB" id="M0M4H0"/>
<dbReference type="RefSeq" id="WP_007692345.1">
    <property type="nucleotide sequence ID" value="NZ_AJRK01000094.1"/>
</dbReference>
<dbReference type="PATRIC" id="fig|1132509.6.peg.1626"/>
<protein>
    <recommendedName>
        <fullName evidence="3">PRC-barrel domain-containing protein</fullName>
    </recommendedName>
</protein>
<dbReference type="Proteomes" id="UP000011566">
    <property type="component" value="Unassembled WGS sequence"/>
</dbReference>
<accession>M0M4H0</accession>
<keyword evidence="2" id="KW-1185">Reference proteome</keyword>
<evidence type="ECO:0000313" key="2">
    <source>
        <dbReference type="Proteomes" id="UP000011566"/>
    </source>
</evidence>
<evidence type="ECO:0008006" key="3">
    <source>
        <dbReference type="Google" id="ProtNLM"/>
    </source>
</evidence>
<dbReference type="EMBL" id="AOMB01000020">
    <property type="protein sequence ID" value="EMA39280.1"/>
    <property type="molecule type" value="Genomic_DNA"/>
</dbReference>
<name>M0M4H0_9EURY</name>
<dbReference type="OrthoDB" id="229248at2157"/>
<reference evidence="1 2" key="1">
    <citation type="journal article" date="2014" name="PLoS Genet.">
        <title>Phylogenetically driven sequencing of extremely halophilic archaea reveals strategies for static and dynamic osmo-response.</title>
        <authorList>
            <person name="Becker E.A."/>
            <person name="Seitzer P.M."/>
            <person name="Tritt A."/>
            <person name="Larsen D."/>
            <person name="Krusor M."/>
            <person name="Yao A.I."/>
            <person name="Wu D."/>
            <person name="Madern D."/>
            <person name="Eisen J.A."/>
            <person name="Darling A.E."/>
            <person name="Facciotti M.T."/>
        </authorList>
    </citation>
    <scope>NUCLEOTIDE SEQUENCE [LARGE SCALE GENOMIC DNA]</scope>
    <source>
        <strain evidence="1 2">100A6</strain>
    </source>
</reference>
<dbReference type="eggNOG" id="arCOG08931">
    <property type="taxonomic scope" value="Archaea"/>
</dbReference>
<dbReference type="SUPFAM" id="SSF50346">
    <property type="entry name" value="PRC-barrel domain"/>
    <property type="match status" value="1"/>
</dbReference>
<dbReference type="InterPro" id="IPR011033">
    <property type="entry name" value="PRC_barrel-like_sf"/>
</dbReference>
<proteinExistence type="predicted"/>
<comment type="caution">
    <text evidence="1">The sequence shown here is derived from an EMBL/GenBank/DDBJ whole genome shotgun (WGS) entry which is preliminary data.</text>
</comment>
<gene>
    <name evidence="1" type="ORF">C447_07178</name>
</gene>